<name>A0A558BMW2_9BACT</name>
<protein>
    <submittedName>
        <fullName evidence="2">Uncharacterized protein</fullName>
    </submittedName>
</protein>
<feature type="compositionally biased region" description="Polar residues" evidence="1">
    <location>
        <begin position="197"/>
        <end position="212"/>
    </location>
</feature>
<feature type="compositionally biased region" description="Gly residues" evidence="1">
    <location>
        <begin position="294"/>
        <end position="309"/>
    </location>
</feature>
<evidence type="ECO:0000313" key="3">
    <source>
        <dbReference type="Proteomes" id="UP000317624"/>
    </source>
</evidence>
<dbReference type="RefSeq" id="WP_144852240.1">
    <property type="nucleotide sequence ID" value="NZ_VMRJ01000006.1"/>
</dbReference>
<accession>A0A558BMW2</accession>
<feature type="compositionally biased region" description="Low complexity" evidence="1">
    <location>
        <begin position="60"/>
        <end position="71"/>
    </location>
</feature>
<dbReference type="AlphaFoldDB" id="A0A558BMW2"/>
<keyword evidence="3" id="KW-1185">Reference proteome</keyword>
<evidence type="ECO:0000313" key="2">
    <source>
        <dbReference type="EMBL" id="TVT37847.1"/>
    </source>
</evidence>
<feature type="compositionally biased region" description="Polar residues" evidence="1">
    <location>
        <begin position="1"/>
        <end position="14"/>
    </location>
</feature>
<comment type="caution">
    <text evidence="2">The sequence shown here is derived from an EMBL/GenBank/DDBJ whole genome shotgun (WGS) entry which is preliminary data.</text>
</comment>
<feature type="compositionally biased region" description="Basic and acidic residues" evidence="1">
    <location>
        <begin position="151"/>
        <end position="163"/>
    </location>
</feature>
<dbReference type="EMBL" id="VMRJ01000006">
    <property type="protein sequence ID" value="TVT37847.1"/>
    <property type="molecule type" value="Genomic_DNA"/>
</dbReference>
<feature type="region of interest" description="Disordered" evidence="1">
    <location>
        <begin position="1"/>
        <end position="434"/>
    </location>
</feature>
<feature type="compositionally biased region" description="Polar residues" evidence="1">
    <location>
        <begin position="31"/>
        <end position="53"/>
    </location>
</feature>
<feature type="compositionally biased region" description="Basic and acidic residues" evidence="1">
    <location>
        <begin position="107"/>
        <end position="122"/>
    </location>
</feature>
<dbReference type="OrthoDB" id="866268at2"/>
<sequence length="434" mass="45392">MTNDEANPGTNSIAGNRGPEPTANTKMGIDVQNTLANNPNKSTTDTPPSSQELVDSEMDAGQGAVEAGGQQENKEANPDDLTAAPPSNSTQANVYGGNFGNDVQPSYHDHDRASNQRADANRGELGQQEYNQGATHGGYGNQYRETNPAVEHPRAEATEEKYYGEGAAQPGLQHNAYRAYDGRDLVPDQQGHAVHDTPTSQAATMGQPNATPTDGRGNAQDTRNLPDKTGPDAAFQNDNGAPTVGPAYAADYGHTSGAGLPAGTPDRHLPLGPNGHGEVEDQHSSRGGYDNQGSQGGRSHGQQPGGAPAGDGAAPAPVNSPDAPQTEGYGYGHERSEQEQPGNPKTGDSRSGFGPGGSKEGDASQGHGSRGGSYDDENPGARGPEYDEFTQQDKAKNYGQGQRDNYRPEGNDKPEEGDYGPEPRRNAGRDEPSN</sequence>
<dbReference type="Proteomes" id="UP000317624">
    <property type="component" value="Unassembled WGS sequence"/>
</dbReference>
<feature type="compositionally biased region" description="Basic and acidic residues" evidence="1">
    <location>
        <begin position="404"/>
        <end position="434"/>
    </location>
</feature>
<evidence type="ECO:0000256" key="1">
    <source>
        <dbReference type="SAM" id="MobiDB-lite"/>
    </source>
</evidence>
<proteinExistence type="predicted"/>
<reference evidence="2 3" key="1">
    <citation type="submission" date="2019-07" db="EMBL/GenBank/DDBJ databases">
        <title>Hymenobacter sp. straun FUR1 Genome sequencing and assembly.</title>
        <authorList>
            <person name="Chhetri G."/>
        </authorList>
    </citation>
    <scope>NUCLEOTIDE SEQUENCE [LARGE SCALE GENOMIC DNA]</scope>
    <source>
        <strain evidence="2 3">Fur1</strain>
    </source>
</reference>
<organism evidence="2 3">
    <name type="scientific">Hymenobacter setariae</name>
    <dbReference type="NCBI Taxonomy" id="2594794"/>
    <lineage>
        <taxon>Bacteria</taxon>
        <taxon>Pseudomonadati</taxon>
        <taxon>Bacteroidota</taxon>
        <taxon>Cytophagia</taxon>
        <taxon>Cytophagales</taxon>
        <taxon>Hymenobacteraceae</taxon>
        <taxon>Hymenobacter</taxon>
    </lineage>
</organism>
<gene>
    <name evidence="2" type="ORF">FNT36_22055</name>
</gene>